<feature type="domain" description="PD-(D/E)XK endonuclease-like" evidence="2">
    <location>
        <begin position="131"/>
        <end position="284"/>
    </location>
</feature>
<dbReference type="GO" id="GO:0004527">
    <property type="term" value="F:exonuclease activity"/>
    <property type="evidence" value="ECO:0007669"/>
    <property type="project" value="UniProtKB-KW"/>
</dbReference>
<dbReference type="EMBL" id="BK014919">
    <property type="protein sequence ID" value="DAD82446.1"/>
    <property type="molecule type" value="Genomic_DNA"/>
</dbReference>
<proteinExistence type="predicted"/>
<dbReference type="Pfam" id="PF12705">
    <property type="entry name" value="PDDEXK_1"/>
    <property type="match status" value="1"/>
</dbReference>
<accession>A0A8S5MJR3</accession>
<sequence>MRTKSDKPGNPVKEVARTVGNVAPDMFPEVNEEHQTIIPSLVEVQPEQPTGVFEMIPGMTVEEMTAMFFDGALIEPPYKVWQLNSKGHRYYYKFDDNGTPKFYPSVTTILSQTMPQSPFLIKWIADKGIDEAERYKAERAAYGTFMHAQFEELIINRVYDLDGLKAKLKEYIDNNKLPADFIYYADDLKKDVLAFAQFVLDYDVKPLAVEIALVNPVYNYAGMIDLPCTMLTKPGSEDYINAIVDFKSGRKGFHEEAEIQLHLYKMMWNENFPDVPIERVFNFSPKDWRKKPTYNLKDQTDSPNAQKITYLLELAAIEDAKRDNTFTAVSGVICLDGETDLNDNVTSLTLAELIKSKAPAEKEKPGPDKAVAVEDLKPKPEQSQKPTPEPAKAKTIKRTTRKKGNEAENKPVKAKRTVKRTIVPKEKKTSENALKQPKNVGGSEKNVVKAEKTELLNDEMEI</sequence>
<protein>
    <submittedName>
        <fullName evidence="3">Mitochondrial genome maintenance exonuclease 1, DNA complex, DNA exonuclease</fullName>
    </submittedName>
</protein>
<evidence type="ECO:0000313" key="3">
    <source>
        <dbReference type="EMBL" id="DAD82446.1"/>
    </source>
</evidence>
<evidence type="ECO:0000259" key="2">
    <source>
        <dbReference type="Pfam" id="PF12705"/>
    </source>
</evidence>
<dbReference type="InterPro" id="IPR038726">
    <property type="entry name" value="PDDEXK_AddAB-type"/>
</dbReference>
<feature type="region of interest" description="Disordered" evidence="1">
    <location>
        <begin position="375"/>
        <end position="462"/>
    </location>
</feature>
<keyword evidence="3" id="KW-0540">Nuclease</keyword>
<keyword evidence="3" id="KW-0378">Hydrolase</keyword>
<evidence type="ECO:0000256" key="1">
    <source>
        <dbReference type="SAM" id="MobiDB-lite"/>
    </source>
</evidence>
<feature type="compositionally biased region" description="Basic and acidic residues" evidence="1">
    <location>
        <begin position="446"/>
        <end position="455"/>
    </location>
</feature>
<name>A0A8S5MJR3_9CAUD</name>
<keyword evidence="3" id="KW-0269">Exonuclease</keyword>
<organism evidence="3">
    <name type="scientific">Siphoviridae sp. ctHMI2</name>
    <dbReference type="NCBI Taxonomy" id="2826231"/>
    <lineage>
        <taxon>Viruses</taxon>
        <taxon>Duplodnaviria</taxon>
        <taxon>Heunggongvirae</taxon>
        <taxon>Uroviricota</taxon>
        <taxon>Caudoviricetes</taxon>
    </lineage>
</organism>
<reference evidence="3" key="1">
    <citation type="journal article" date="2021" name="Proc. Natl. Acad. Sci. U.S.A.">
        <title>A Catalog of Tens of Thousands of Viruses from Human Metagenomes Reveals Hidden Associations with Chronic Diseases.</title>
        <authorList>
            <person name="Tisza M.J."/>
            <person name="Buck C.B."/>
        </authorList>
    </citation>
    <scope>NUCLEOTIDE SEQUENCE</scope>
    <source>
        <strain evidence="3">CtHMI2</strain>
    </source>
</reference>